<organism evidence="3 4">
    <name type="scientific">Pristionchus mayeri</name>
    <dbReference type="NCBI Taxonomy" id="1317129"/>
    <lineage>
        <taxon>Eukaryota</taxon>
        <taxon>Metazoa</taxon>
        <taxon>Ecdysozoa</taxon>
        <taxon>Nematoda</taxon>
        <taxon>Chromadorea</taxon>
        <taxon>Rhabditida</taxon>
        <taxon>Rhabditina</taxon>
        <taxon>Diplogasteromorpha</taxon>
        <taxon>Diplogasteroidea</taxon>
        <taxon>Neodiplogasteridae</taxon>
        <taxon>Pristionchus</taxon>
    </lineage>
</organism>
<protein>
    <recommendedName>
        <fullName evidence="2">7TM GPCR serpentine receptor class x (Srx) domain-containing protein</fullName>
    </recommendedName>
</protein>
<gene>
    <name evidence="3" type="ORF">PMAYCL1PPCAC_15808</name>
</gene>
<feature type="transmembrane region" description="Helical" evidence="1">
    <location>
        <begin position="34"/>
        <end position="57"/>
    </location>
</feature>
<evidence type="ECO:0000259" key="2">
    <source>
        <dbReference type="Pfam" id="PF10328"/>
    </source>
</evidence>
<dbReference type="AlphaFoldDB" id="A0AAN5HYI5"/>
<name>A0AAN5HYI5_9BILA</name>
<dbReference type="EMBL" id="BTRK01000004">
    <property type="protein sequence ID" value="GMR45613.1"/>
    <property type="molecule type" value="Genomic_DNA"/>
</dbReference>
<keyword evidence="4" id="KW-1185">Reference proteome</keyword>
<evidence type="ECO:0000256" key="1">
    <source>
        <dbReference type="SAM" id="Phobius"/>
    </source>
</evidence>
<proteinExistence type="predicted"/>
<evidence type="ECO:0000313" key="3">
    <source>
        <dbReference type="EMBL" id="GMR45613.1"/>
    </source>
</evidence>
<dbReference type="PANTHER" id="PTHR23017:SF3">
    <property type="entry name" value="G-PROTEIN COUPLED RECEPTORS FAMILY 1 PROFILE DOMAIN-CONTAINING PROTEIN"/>
    <property type="match status" value="1"/>
</dbReference>
<dbReference type="InterPro" id="IPR019430">
    <property type="entry name" value="7TM_GPCR_serpentine_rcpt_Srx"/>
</dbReference>
<sequence>RHLHNTFGSLCAVLAIANFGGSFFHFLWSACGPYLFAEATISGIHGKIVGQVLLFFLNLKNYTHLGVSVNRLFAIMHPLR</sequence>
<evidence type="ECO:0000313" key="4">
    <source>
        <dbReference type="Proteomes" id="UP001328107"/>
    </source>
</evidence>
<feature type="non-terminal residue" evidence="3">
    <location>
        <position position="80"/>
    </location>
</feature>
<dbReference type="Proteomes" id="UP001328107">
    <property type="component" value="Unassembled WGS sequence"/>
</dbReference>
<feature type="domain" description="7TM GPCR serpentine receptor class x (Srx)" evidence="2">
    <location>
        <begin position="2"/>
        <end position="79"/>
    </location>
</feature>
<dbReference type="Gene3D" id="1.20.1070.10">
    <property type="entry name" value="Rhodopsin 7-helix transmembrane proteins"/>
    <property type="match status" value="1"/>
</dbReference>
<accession>A0AAN5HYI5</accession>
<comment type="caution">
    <text evidence="3">The sequence shown here is derived from an EMBL/GenBank/DDBJ whole genome shotgun (WGS) entry which is preliminary data.</text>
</comment>
<dbReference type="PANTHER" id="PTHR23017">
    <property type="entry name" value="SERPENTINE RECEPTOR, CLASS X"/>
    <property type="match status" value="1"/>
</dbReference>
<feature type="non-terminal residue" evidence="3">
    <location>
        <position position="1"/>
    </location>
</feature>
<keyword evidence="1" id="KW-0472">Membrane</keyword>
<keyword evidence="1" id="KW-0812">Transmembrane</keyword>
<dbReference type="SUPFAM" id="SSF81321">
    <property type="entry name" value="Family A G protein-coupled receptor-like"/>
    <property type="match status" value="1"/>
</dbReference>
<reference evidence="4" key="1">
    <citation type="submission" date="2022-10" db="EMBL/GenBank/DDBJ databases">
        <title>Genome assembly of Pristionchus species.</title>
        <authorList>
            <person name="Yoshida K."/>
            <person name="Sommer R.J."/>
        </authorList>
    </citation>
    <scope>NUCLEOTIDE SEQUENCE [LARGE SCALE GENOMIC DNA]</scope>
    <source>
        <strain evidence="4">RS5460</strain>
    </source>
</reference>
<keyword evidence="1" id="KW-1133">Transmembrane helix</keyword>
<dbReference type="Pfam" id="PF10328">
    <property type="entry name" value="7TM_GPCR_Srx"/>
    <property type="match status" value="1"/>
</dbReference>
<feature type="transmembrane region" description="Helical" evidence="1">
    <location>
        <begin position="7"/>
        <end position="28"/>
    </location>
</feature>